<name>A0A9D0ZKW8_9FIRM</name>
<dbReference type="Proteomes" id="UP000824260">
    <property type="component" value="Unassembled WGS sequence"/>
</dbReference>
<accession>A0A9D0ZKW8</accession>
<evidence type="ECO:0000313" key="2">
    <source>
        <dbReference type="EMBL" id="HIQ82052.1"/>
    </source>
</evidence>
<gene>
    <name evidence="2" type="ORF">IAA52_03000</name>
</gene>
<dbReference type="EMBL" id="DVFZ01000033">
    <property type="protein sequence ID" value="HIQ82052.1"/>
    <property type="molecule type" value="Genomic_DNA"/>
</dbReference>
<feature type="domain" description="NAD-dependent epimerase/dehydratase" evidence="1">
    <location>
        <begin position="6"/>
        <end position="229"/>
    </location>
</feature>
<dbReference type="PANTHER" id="PTHR48079:SF6">
    <property type="entry name" value="NAD(P)-BINDING DOMAIN-CONTAINING PROTEIN-RELATED"/>
    <property type="match status" value="1"/>
</dbReference>
<dbReference type="GO" id="GO:0005737">
    <property type="term" value="C:cytoplasm"/>
    <property type="evidence" value="ECO:0007669"/>
    <property type="project" value="TreeGrafter"/>
</dbReference>
<dbReference type="SUPFAM" id="SSF51735">
    <property type="entry name" value="NAD(P)-binding Rossmann-fold domains"/>
    <property type="match status" value="1"/>
</dbReference>
<dbReference type="GO" id="GO:0004029">
    <property type="term" value="F:aldehyde dehydrogenase (NAD+) activity"/>
    <property type="evidence" value="ECO:0007669"/>
    <property type="project" value="TreeGrafter"/>
</dbReference>
<protein>
    <submittedName>
        <fullName evidence="2">NAD-dependent epimerase/dehydratase family protein</fullName>
    </submittedName>
</protein>
<proteinExistence type="predicted"/>
<dbReference type="InterPro" id="IPR051783">
    <property type="entry name" value="NAD(P)-dependent_oxidoreduct"/>
</dbReference>
<reference evidence="2" key="2">
    <citation type="journal article" date="2021" name="PeerJ">
        <title>Extensive microbial diversity within the chicken gut microbiome revealed by metagenomics and culture.</title>
        <authorList>
            <person name="Gilroy R."/>
            <person name="Ravi A."/>
            <person name="Getino M."/>
            <person name="Pursley I."/>
            <person name="Horton D.L."/>
            <person name="Alikhan N.F."/>
            <person name="Baker D."/>
            <person name="Gharbi K."/>
            <person name="Hall N."/>
            <person name="Watson M."/>
            <person name="Adriaenssens E.M."/>
            <person name="Foster-Nyarko E."/>
            <person name="Jarju S."/>
            <person name="Secka A."/>
            <person name="Antonio M."/>
            <person name="Oren A."/>
            <person name="Chaudhuri R.R."/>
            <person name="La Ragione R."/>
            <person name="Hildebrand F."/>
            <person name="Pallen M.J."/>
        </authorList>
    </citation>
    <scope>NUCLEOTIDE SEQUENCE</scope>
    <source>
        <strain evidence="2">ChiSjej6B24-2974</strain>
    </source>
</reference>
<evidence type="ECO:0000259" key="1">
    <source>
        <dbReference type="Pfam" id="PF01370"/>
    </source>
</evidence>
<sequence length="352" mass="39176">MRITYIVTGAAGHLGGTIVRLLSRTGAEVRALALPGERQRALRGVNWFTGDVRDLDSLRALFAALKDREVYVIHAAGVVDISGAVNERMRAVNVEGTKNMVALCREYAVKRLVYVSSVHALPEREDMGVMREVRSFSPEWVTGGYAKTKAEATQAVLDAAKAGLDAVVVHPSGILGPYDDAGNHLVQMLRDYLRGKLPACVRGGYDLVDVRDVAAGCIRAAMHGRAGECYILSNRHYEVCDVLKLARKAGGGRRLPVLPMWMARAAAPLMGWFARLRHQRPLYTRYSLYALSSNDRFDHDKATAELNYRPRDLRATVRDTVRYLKSREEPSHRAPARARLRDLLRLPKRSTC</sequence>
<evidence type="ECO:0000313" key="3">
    <source>
        <dbReference type="Proteomes" id="UP000824260"/>
    </source>
</evidence>
<comment type="caution">
    <text evidence="2">The sequence shown here is derived from an EMBL/GenBank/DDBJ whole genome shotgun (WGS) entry which is preliminary data.</text>
</comment>
<dbReference type="AlphaFoldDB" id="A0A9D0ZKW8"/>
<organism evidence="2 3">
    <name type="scientific">Candidatus Pullichristensenella stercorigallinarum</name>
    <dbReference type="NCBI Taxonomy" id="2840909"/>
    <lineage>
        <taxon>Bacteria</taxon>
        <taxon>Bacillati</taxon>
        <taxon>Bacillota</taxon>
        <taxon>Clostridia</taxon>
        <taxon>Candidatus Pullichristensenella</taxon>
    </lineage>
</organism>
<dbReference type="Gene3D" id="3.40.50.720">
    <property type="entry name" value="NAD(P)-binding Rossmann-like Domain"/>
    <property type="match status" value="1"/>
</dbReference>
<dbReference type="Pfam" id="PF01370">
    <property type="entry name" value="Epimerase"/>
    <property type="match status" value="1"/>
</dbReference>
<dbReference type="InterPro" id="IPR036291">
    <property type="entry name" value="NAD(P)-bd_dom_sf"/>
</dbReference>
<reference evidence="2" key="1">
    <citation type="submission" date="2020-10" db="EMBL/GenBank/DDBJ databases">
        <authorList>
            <person name="Gilroy R."/>
        </authorList>
    </citation>
    <scope>NUCLEOTIDE SEQUENCE</scope>
    <source>
        <strain evidence="2">ChiSjej6B24-2974</strain>
    </source>
</reference>
<dbReference type="PANTHER" id="PTHR48079">
    <property type="entry name" value="PROTEIN YEEZ"/>
    <property type="match status" value="1"/>
</dbReference>
<dbReference type="InterPro" id="IPR001509">
    <property type="entry name" value="Epimerase_deHydtase"/>
</dbReference>